<dbReference type="EMBL" id="SRRZ01000042">
    <property type="protein sequence ID" value="NQE34933.1"/>
    <property type="molecule type" value="Genomic_DNA"/>
</dbReference>
<keyword evidence="4" id="KW-1185">Reference proteome</keyword>
<sequence length="344" mass="38110">MQLGKIELWNRGTLTRLAILSTILISLISGIWLSMIAMPGKSYSGTIPPLTAQEISLRDALERDVEKLSGEIGERNFIQYQKLGEAADFLEGSFQTAGYKVERQGYKIDDKFYYNIEVEIPGGKKADEIVVIGAHYDSVVGSPGANDNATGAAGVLALARMFADKKPEKTVRFVEFVNEEPPFFWTADMGSLVYAKRCRERNEKIVSMLSLETIGYYSDAKNSQKYPAPLNLFYPTSGNFIGFIGNTSSSKLVREAIASFRRHAEFPSEGAAIPGGIPGVGWSDQWSFWQHGYPGLMVTDTAPYRYPYYHTAQDTPDKVDWERTAKVIAGLEKVVADLVGVDIN</sequence>
<dbReference type="GO" id="GO:0004177">
    <property type="term" value="F:aminopeptidase activity"/>
    <property type="evidence" value="ECO:0007669"/>
    <property type="project" value="UniProtKB-KW"/>
</dbReference>
<comment type="caution">
    <text evidence="3">The sequence shown here is derived from an EMBL/GenBank/DDBJ whole genome shotgun (WGS) entry which is preliminary data.</text>
</comment>
<feature type="transmembrane region" description="Helical" evidence="1">
    <location>
        <begin position="17"/>
        <end position="38"/>
    </location>
</feature>
<reference evidence="3 4" key="1">
    <citation type="journal article" date="2020" name="Sci. Rep.">
        <title>A novel cyanobacterial geosmin producer, revising GeoA distribution and dispersion patterns in Bacteria.</title>
        <authorList>
            <person name="Churro C."/>
            <person name="Semedo-Aguiar A.P."/>
            <person name="Silva A.D."/>
            <person name="Pereira-Leal J.B."/>
            <person name="Leite R.B."/>
        </authorList>
    </citation>
    <scope>NUCLEOTIDE SEQUENCE [LARGE SCALE GENOMIC DNA]</scope>
    <source>
        <strain evidence="3 4">IPMA8</strain>
    </source>
</reference>
<dbReference type="RefSeq" id="WP_172187932.1">
    <property type="nucleotide sequence ID" value="NZ_CAWPPK010000255.1"/>
</dbReference>
<dbReference type="PANTHER" id="PTHR12147:SF26">
    <property type="entry name" value="PEPTIDASE M28 DOMAIN-CONTAINING PROTEIN"/>
    <property type="match status" value="1"/>
</dbReference>
<dbReference type="SUPFAM" id="SSF53187">
    <property type="entry name" value="Zn-dependent exopeptidases"/>
    <property type="match status" value="1"/>
</dbReference>
<organism evidence="3 4">
    <name type="scientific">Microcoleus asticus IPMA8</name>
    <dbReference type="NCBI Taxonomy" id="2563858"/>
    <lineage>
        <taxon>Bacteria</taxon>
        <taxon>Bacillati</taxon>
        <taxon>Cyanobacteriota</taxon>
        <taxon>Cyanophyceae</taxon>
        <taxon>Oscillatoriophycideae</taxon>
        <taxon>Oscillatoriales</taxon>
        <taxon>Microcoleaceae</taxon>
        <taxon>Microcoleus</taxon>
        <taxon>Microcoleus asticus</taxon>
    </lineage>
</organism>
<dbReference type="Proteomes" id="UP000702425">
    <property type="component" value="Unassembled WGS sequence"/>
</dbReference>
<dbReference type="InterPro" id="IPR045175">
    <property type="entry name" value="M28_fam"/>
</dbReference>
<proteinExistence type="predicted"/>
<evidence type="ECO:0000313" key="3">
    <source>
        <dbReference type="EMBL" id="NQE34933.1"/>
    </source>
</evidence>
<evidence type="ECO:0000259" key="2">
    <source>
        <dbReference type="Pfam" id="PF04389"/>
    </source>
</evidence>
<protein>
    <submittedName>
        <fullName evidence="3">Bacterial leucyl aminopeptidase</fullName>
        <ecNumber evidence="3">3.4.11.10</ecNumber>
    </submittedName>
</protein>
<dbReference type="EC" id="3.4.11.10" evidence="3"/>
<name>A0ABX2CZ78_9CYAN</name>
<evidence type="ECO:0000313" key="4">
    <source>
        <dbReference type="Proteomes" id="UP000702425"/>
    </source>
</evidence>
<accession>A0ABX2CZ78</accession>
<keyword evidence="1" id="KW-1133">Transmembrane helix</keyword>
<feature type="domain" description="Peptidase M28" evidence="2">
    <location>
        <begin position="115"/>
        <end position="328"/>
    </location>
</feature>
<dbReference type="Gene3D" id="3.40.630.10">
    <property type="entry name" value="Zn peptidases"/>
    <property type="match status" value="1"/>
</dbReference>
<keyword evidence="1" id="KW-0812">Transmembrane</keyword>
<keyword evidence="1" id="KW-0472">Membrane</keyword>
<dbReference type="Pfam" id="PF04389">
    <property type="entry name" value="Peptidase_M28"/>
    <property type="match status" value="1"/>
</dbReference>
<keyword evidence="3" id="KW-0645">Protease</keyword>
<keyword evidence="3" id="KW-0031">Aminopeptidase</keyword>
<keyword evidence="3" id="KW-0378">Hydrolase</keyword>
<dbReference type="PANTHER" id="PTHR12147">
    <property type="entry name" value="METALLOPEPTIDASE M28 FAMILY MEMBER"/>
    <property type="match status" value="1"/>
</dbReference>
<dbReference type="InterPro" id="IPR007484">
    <property type="entry name" value="Peptidase_M28"/>
</dbReference>
<evidence type="ECO:0000256" key="1">
    <source>
        <dbReference type="SAM" id="Phobius"/>
    </source>
</evidence>
<gene>
    <name evidence="3" type="ORF">E5S67_02662</name>
</gene>